<evidence type="ECO:0000256" key="5">
    <source>
        <dbReference type="ARBA" id="ARBA00023242"/>
    </source>
</evidence>
<dbReference type="Proteomes" id="UP001642540">
    <property type="component" value="Unassembled WGS sequence"/>
</dbReference>
<evidence type="ECO:0000313" key="11">
    <source>
        <dbReference type="EMBL" id="CAL8142203.1"/>
    </source>
</evidence>
<dbReference type="CDD" id="cd00086">
    <property type="entry name" value="homeodomain"/>
    <property type="match status" value="1"/>
</dbReference>
<dbReference type="PANTHER" id="PTHR45771">
    <property type="entry name" value="HOMEOTIC PROTEIN DEFORMED"/>
    <property type="match status" value="1"/>
</dbReference>
<dbReference type="InterPro" id="IPR017995">
    <property type="entry name" value="Homeobox_antennapedia"/>
</dbReference>
<dbReference type="EMBL" id="CAXLJM020000148">
    <property type="protein sequence ID" value="CAL8142203.1"/>
    <property type="molecule type" value="Genomic_DNA"/>
</dbReference>
<dbReference type="SMART" id="SM00389">
    <property type="entry name" value="HOX"/>
    <property type="match status" value="1"/>
</dbReference>
<dbReference type="PRINTS" id="PR00024">
    <property type="entry name" value="HOMEOBOX"/>
</dbReference>
<keyword evidence="2" id="KW-0217">Developmental protein</keyword>
<name>A0ABP1S2F4_9HEXA</name>
<evidence type="ECO:0000256" key="6">
    <source>
        <dbReference type="PROSITE-ProRule" id="PRU00108"/>
    </source>
</evidence>
<dbReference type="InterPro" id="IPR020479">
    <property type="entry name" value="HD_metazoa"/>
</dbReference>
<comment type="subcellular location">
    <subcellularLocation>
        <location evidence="1 6 7">Nucleus</location>
    </subcellularLocation>
</comment>
<feature type="DNA-binding region" description="Homeobox" evidence="6">
    <location>
        <begin position="271"/>
        <end position="330"/>
    </location>
</feature>
<organism evidence="11 12">
    <name type="scientific">Orchesella dallaii</name>
    <dbReference type="NCBI Taxonomy" id="48710"/>
    <lineage>
        <taxon>Eukaryota</taxon>
        <taxon>Metazoa</taxon>
        <taxon>Ecdysozoa</taxon>
        <taxon>Arthropoda</taxon>
        <taxon>Hexapoda</taxon>
        <taxon>Collembola</taxon>
        <taxon>Entomobryomorpha</taxon>
        <taxon>Entomobryoidea</taxon>
        <taxon>Orchesellidae</taxon>
        <taxon>Orchesellinae</taxon>
        <taxon>Orchesella</taxon>
    </lineage>
</organism>
<feature type="compositionally biased region" description="Low complexity" evidence="9">
    <location>
        <begin position="208"/>
        <end position="241"/>
    </location>
</feature>
<evidence type="ECO:0000256" key="1">
    <source>
        <dbReference type="ARBA" id="ARBA00004123"/>
    </source>
</evidence>
<dbReference type="InterPro" id="IPR001356">
    <property type="entry name" value="HD"/>
</dbReference>
<reference evidence="11 12" key="1">
    <citation type="submission" date="2024-08" db="EMBL/GenBank/DDBJ databases">
        <authorList>
            <person name="Cucini C."/>
            <person name="Frati F."/>
        </authorList>
    </citation>
    <scope>NUCLEOTIDE SEQUENCE [LARGE SCALE GENOMIC DNA]</scope>
</reference>
<keyword evidence="12" id="KW-1185">Reference proteome</keyword>
<dbReference type="Pfam" id="PF00046">
    <property type="entry name" value="Homeodomain"/>
    <property type="match status" value="1"/>
</dbReference>
<dbReference type="InterPro" id="IPR050609">
    <property type="entry name" value="Antp_homeobox_Deformed_sf"/>
</dbReference>
<dbReference type="Gene3D" id="1.10.10.60">
    <property type="entry name" value="Homeodomain-like"/>
    <property type="match status" value="1"/>
</dbReference>
<evidence type="ECO:0000256" key="8">
    <source>
        <dbReference type="RuleBase" id="RU004442"/>
    </source>
</evidence>
<dbReference type="InterPro" id="IPR017970">
    <property type="entry name" value="Homeobox_CS"/>
</dbReference>
<comment type="similarity">
    <text evidence="8">Belongs to the Antp homeobox family.</text>
</comment>
<proteinExistence type="inferred from homology"/>
<feature type="compositionally biased region" description="Low complexity" evidence="9">
    <location>
        <begin position="182"/>
        <end position="195"/>
    </location>
</feature>
<dbReference type="PRINTS" id="PR00025">
    <property type="entry name" value="ANTENNAPEDIA"/>
</dbReference>
<dbReference type="PROSITE" id="PS50071">
    <property type="entry name" value="HOMEOBOX_2"/>
    <property type="match status" value="1"/>
</dbReference>
<sequence>MSSYQFVNSLAACYNGSRGGPDPSTANDYYPGAPAASSAAGGGGAAGSTYPNCYSPATAAQANYYGGSPTHHVTNLSNGSDYRTNAPGLNGGSVLPLTGSLTSNPSCKYATSALNNNTSNANNNNPGANNPNNIVSSGGASGGAGHGANANAVVAAAAAAALVGLDTGLANCGSPQDLTTNSNGSSASSSVCSTPRSPPLGSGGSTGGRSQNSQNSQSNSSHNSTSPNSNTGNQSQSGNNTKGSSGNPPQIYPWMKRVHLGQSTVNANGETKRQRTSYTRYQTLELEKEFHFNRYLTRRRRIEIAHALCLTERQIKIWFQNRRMKWKKEHKMATMNALPHHQMGPPHHHMALAHHPHHHLGLGDMKG</sequence>
<evidence type="ECO:0000256" key="7">
    <source>
        <dbReference type="RuleBase" id="RU000682"/>
    </source>
</evidence>
<evidence type="ECO:0000256" key="4">
    <source>
        <dbReference type="ARBA" id="ARBA00023155"/>
    </source>
</evidence>
<evidence type="ECO:0000256" key="9">
    <source>
        <dbReference type="SAM" id="MobiDB-lite"/>
    </source>
</evidence>
<evidence type="ECO:0000256" key="3">
    <source>
        <dbReference type="ARBA" id="ARBA00023125"/>
    </source>
</evidence>
<accession>A0ABP1S2F4</accession>
<evidence type="ECO:0000313" key="12">
    <source>
        <dbReference type="Proteomes" id="UP001642540"/>
    </source>
</evidence>
<dbReference type="PANTHER" id="PTHR45771:SF6">
    <property type="entry name" value="HOMEOTIC PROTEIN SEX COMBS REDUCED"/>
    <property type="match status" value="1"/>
</dbReference>
<evidence type="ECO:0000259" key="10">
    <source>
        <dbReference type="PROSITE" id="PS50071"/>
    </source>
</evidence>
<dbReference type="InterPro" id="IPR009057">
    <property type="entry name" value="Homeodomain-like_sf"/>
</dbReference>
<keyword evidence="4 6" id="KW-0371">Homeobox</keyword>
<keyword evidence="5 6" id="KW-0539">Nucleus</keyword>
<protein>
    <recommendedName>
        <fullName evidence="10">Homeobox domain-containing protein</fullName>
    </recommendedName>
</protein>
<evidence type="ECO:0000256" key="2">
    <source>
        <dbReference type="ARBA" id="ARBA00022473"/>
    </source>
</evidence>
<feature type="region of interest" description="Disordered" evidence="9">
    <location>
        <begin position="179"/>
        <end position="252"/>
    </location>
</feature>
<dbReference type="PROSITE" id="PS00032">
    <property type="entry name" value="ANTENNAPEDIA"/>
    <property type="match status" value="1"/>
</dbReference>
<dbReference type="InterPro" id="IPR001827">
    <property type="entry name" value="Homeobox_Antennapedia_CS"/>
</dbReference>
<comment type="caution">
    <text evidence="11">The sequence shown here is derived from an EMBL/GenBank/DDBJ whole genome shotgun (WGS) entry which is preliminary data.</text>
</comment>
<keyword evidence="3 6" id="KW-0238">DNA-binding</keyword>
<feature type="domain" description="Homeobox" evidence="10">
    <location>
        <begin position="269"/>
        <end position="329"/>
    </location>
</feature>
<dbReference type="SUPFAM" id="SSF46689">
    <property type="entry name" value="Homeodomain-like"/>
    <property type="match status" value="1"/>
</dbReference>
<gene>
    <name evidence="11" type="ORF">ODALV1_LOCUS28974</name>
</gene>
<dbReference type="PROSITE" id="PS00027">
    <property type="entry name" value="HOMEOBOX_1"/>
    <property type="match status" value="1"/>
</dbReference>